<dbReference type="CDD" id="cd00010">
    <property type="entry name" value="AAI_LTSS"/>
    <property type="match status" value="1"/>
</dbReference>
<gene>
    <name evidence="15" type="ORF">R3W88_024956</name>
</gene>
<dbReference type="InterPro" id="IPR000528">
    <property type="entry name" value="Plant_nsLTP"/>
</dbReference>
<feature type="chain" id="PRO_5043440663" description="Bifunctional inhibitor/plant lipid transfer protein/seed storage helical domain-containing protein" evidence="13">
    <location>
        <begin position="26"/>
        <end position="160"/>
    </location>
</feature>
<evidence type="ECO:0000259" key="14">
    <source>
        <dbReference type="SMART" id="SM00499"/>
    </source>
</evidence>
<dbReference type="GO" id="GO:0098552">
    <property type="term" value="C:side of membrane"/>
    <property type="evidence" value="ECO:0007669"/>
    <property type="project" value="UniProtKB-KW"/>
</dbReference>
<evidence type="ECO:0000256" key="3">
    <source>
        <dbReference type="ARBA" id="ARBA00022448"/>
    </source>
</evidence>
<evidence type="ECO:0000256" key="1">
    <source>
        <dbReference type="ARBA" id="ARBA00004609"/>
    </source>
</evidence>
<proteinExistence type="inferred from homology"/>
<keyword evidence="3" id="KW-0813">Transport</keyword>
<dbReference type="GO" id="GO:0005886">
    <property type="term" value="C:plasma membrane"/>
    <property type="evidence" value="ECO:0007669"/>
    <property type="project" value="UniProtKB-SubCell"/>
</dbReference>
<feature type="compositionally biased region" description="Polar residues" evidence="11">
    <location>
        <begin position="111"/>
        <end position="129"/>
    </location>
</feature>
<name>A0AAV9M2H7_9SOLN</name>
<keyword evidence="5" id="KW-0336">GPI-anchor</keyword>
<feature type="signal peptide" evidence="13">
    <location>
        <begin position="1"/>
        <end position="25"/>
    </location>
</feature>
<comment type="caution">
    <text evidence="15">The sequence shown here is derived from an EMBL/GenBank/DDBJ whole genome shotgun (WGS) entry which is preliminary data.</text>
</comment>
<evidence type="ECO:0000256" key="9">
    <source>
        <dbReference type="ARBA" id="ARBA00023180"/>
    </source>
</evidence>
<feature type="domain" description="Bifunctional inhibitor/plant lipid transfer protein/seed storage helical" evidence="14">
    <location>
        <begin position="30"/>
        <end position="103"/>
    </location>
</feature>
<feature type="transmembrane region" description="Helical" evidence="12">
    <location>
        <begin position="141"/>
        <end position="159"/>
    </location>
</feature>
<comment type="similarity">
    <text evidence="2">Belongs to the plant LTP family.</text>
</comment>
<keyword evidence="16" id="KW-1185">Reference proteome</keyword>
<dbReference type="Pfam" id="PF14368">
    <property type="entry name" value="LTP_2"/>
    <property type="match status" value="1"/>
</dbReference>
<keyword evidence="6 13" id="KW-0732">Signal</keyword>
<dbReference type="InterPro" id="IPR036312">
    <property type="entry name" value="Bifun_inhib/LTP/seed_sf"/>
</dbReference>
<feature type="region of interest" description="Disordered" evidence="11">
    <location>
        <begin position="111"/>
        <end position="133"/>
    </location>
</feature>
<dbReference type="AlphaFoldDB" id="A0AAV9M2H7"/>
<dbReference type="Gene3D" id="1.10.110.10">
    <property type="entry name" value="Plant lipid-transfer and hydrophobic proteins"/>
    <property type="match status" value="1"/>
</dbReference>
<keyword evidence="9" id="KW-0325">Glycoprotein</keyword>
<dbReference type="EMBL" id="JAWPEI010000003">
    <property type="protein sequence ID" value="KAK4731968.1"/>
    <property type="molecule type" value="Genomic_DNA"/>
</dbReference>
<organism evidence="15 16">
    <name type="scientific">Solanum pinnatisectum</name>
    <name type="common">tansyleaf nightshade</name>
    <dbReference type="NCBI Taxonomy" id="50273"/>
    <lineage>
        <taxon>Eukaryota</taxon>
        <taxon>Viridiplantae</taxon>
        <taxon>Streptophyta</taxon>
        <taxon>Embryophyta</taxon>
        <taxon>Tracheophyta</taxon>
        <taxon>Spermatophyta</taxon>
        <taxon>Magnoliopsida</taxon>
        <taxon>eudicotyledons</taxon>
        <taxon>Gunneridae</taxon>
        <taxon>Pentapetalae</taxon>
        <taxon>asterids</taxon>
        <taxon>lamiids</taxon>
        <taxon>Solanales</taxon>
        <taxon>Solanaceae</taxon>
        <taxon>Solanoideae</taxon>
        <taxon>Solaneae</taxon>
        <taxon>Solanum</taxon>
    </lineage>
</organism>
<evidence type="ECO:0000313" key="16">
    <source>
        <dbReference type="Proteomes" id="UP001311915"/>
    </source>
</evidence>
<dbReference type="SMART" id="SM00499">
    <property type="entry name" value="AAI"/>
    <property type="match status" value="1"/>
</dbReference>
<evidence type="ECO:0000256" key="8">
    <source>
        <dbReference type="ARBA" id="ARBA00023157"/>
    </source>
</evidence>
<keyword evidence="4" id="KW-1003">Cell membrane</keyword>
<sequence length="160" mass="16940">MQISTSTIFSALAILLSLLFLHVSSQSEDCQQVIVGLAPCLQYIQGNATTTPSSGCCTQLATIVKTRPRCVCHVFSGVNVNQTVAMALPKACNVHITPSLTLCQATSPAGSPISSSTPLGEGSRTSQSEDSSRGYSLKLPYYYSLLFTLVIASFSLLNTI</sequence>
<keyword evidence="12" id="KW-0472">Membrane</keyword>
<dbReference type="SUPFAM" id="SSF47699">
    <property type="entry name" value="Bifunctional inhibitor/lipid-transfer protein/seed storage 2S albumin"/>
    <property type="match status" value="1"/>
</dbReference>
<dbReference type="GO" id="GO:0006869">
    <property type="term" value="P:lipid transport"/>
    <property type="evidence" value="ECO:0007669"/>
    <property type="project" value="InterPro"/>
</dbReference>
<accession>A0AAV9M2H7</accession>
<dbReference type="PRINTS" id="PR00382">
    <property type="entry name" value="LIPIDTRNSFER"/>
</dbReference>
<reference evidence="15 16" key="1">
    <citation type="submission" date="2023-10" db="EMBL/GenBank/DDBJ databases">
        <title>Genome-Wide Identification Analysis in wild type Solanum Pinnatisectum Reveals Some Genes Defensing Phytophthora Infestans.</title>
        <authorList>
            <person name="Sun C."/>
        </authorList>
    </citation>
    <scope>NUCLEOTIDE SEQUENCE [LARGE SCALE GENOMIC DNA]</scope>
    <source>
        <strain evidence="15">LQN</strain>
        <tissue evidence="15">Leaf</tissue>
    </source>
</reference>
<keyword evidence="10" id="KW-0449">Lipoprotein</keyword>
<evidence type="ECO:0000256" key="5">
    <source>
        <dbReference type="ARBA" id="ARBA00022622"/>
    </source>
</evidence>
<evidence type="ECO:0000256" key="6">
    <source>
        <dbReference type="ARBA" id="ARBA00022729"/>
    </source>
</evidence>
<evidence type="ECO:0000256" key="4">
    <source>
        <dbReference type="ARBA" id="ARBA00022475"/>
    </source>
</evidence>
<keyword evidence="8" id="KW-1015">Disulfide bond</keyword>
<evidence type="ECO:0000256" key="10">
    <source>
        <dbReference type="ARBA" id="ARBA00023288"/>
    </source>
</evidence>
<dbReference type="InterPro" id="IPR043325">
    <property type="entry name" value="LTSS"/>
</dbReference>
<keyword evidence="7" id="KW-0446">Lipid-binding</keyword>
<dbReference type="InterPro" id="IPR016140">
    <property type="entry name" value="Bifunc_inhib/LTP/seed_store"/>
</dbReference>
<comment type="subcellular location">
    <subcellularLocation>
        <location evidence="1">Cell membrane</location>
        <topology evidence="1">Lipid-anchor</topology>
        <topology evidence="1">GPI-anchor</topology>
    </subcellularLocation>
</comment>
<dbReference type="PANTHER" id="PTHR33044">
    <property type="entry name" value="BIFUNCTIONAL INHIBITOR/LIPID-TRANSFER PROTEIN/SEED STORAGE 2S ALBUMIN SUPERFAMILY PROTEIN-RELATED"/>
    <property type="match status" value="1"/>
</dbReference>
<evidence type="ECO:0000256" key="13">
    <source>
        <dbReference type="SAM" id="SignalP"/>
    </source>
</evidence>
<evidence type="ECO:0000256" key="7">
    <source>
        <dbReference type="ARBA" id="ARBA00023121"/>
    </source>
</evidence>
<evidence type="ECO:0000256" key="2">
    <source>
        <dbReference type="ARBA" id="ARBA00009748"/>
    </source>
</evidence>
<dbReference type="Proteomes" id="UP001311915">
    <property type="component" value="Unassembled WGS sequence"/>
</dbReference>
<evidence type="ECO:0000256" key="12">
    <source>
        <dbReference type="SAM" id="Phobius"/>
    </source>
</evidence>
<protein>
    <recommendedName>
        <fullName evidence="14">Bifunctional inhibitor/plant lipid transfer protein/seed storage helical domain-containing protein</fullName>
    </recommendedName>
</protein>
<dbReference type="GO" id="GO:0008289">
    <property type="term" value="F:lipid binding"/>
    <property type="evidence" value="ECO:0007669"/>
    <property type="project" value="UniProtKB-KW"/>
</dbReference>
<keyword evidence="12" id="KW-1133">Transmembrane helix</keyword>
<keyword evidence="12" id="KW-0812">Transmembrane</keyword>
<evidence type="ECO:0000256" key="11">
    <source>
        <dbReference type="SAM" id="MobiDB-lite"/>
    </source>
</evidence>
<evidence type="ECO:0000313" key="15">
    <source>
        <dbReference type="EMBL" id="KAK4731968.1"/>
    </source>
</evidence>